<dbReference type="InterPro" id="IPR025966">
    <property type="entry name" value="OppC_N"/>
</dbReference>
<protein>
    <submittedName>
        <fullName evidence="11">Peptide ABC transporter permease</fullName>
    </submittedName>
</protein>
<evidence type="ECO:0000256" key="3">
    <source>
        <dbReference type="ARBA" id="ARBA00022475"/>
    </source>
</evidence>
<dbReference type="CDD" id="cd06261">
    <property type="entry name" value="TM_PBP2"/>
    <property type="match status" value="1"/>
</dbReference>
<dbReference type="PANTHER" id="PTHR43386:SF5">
    <property type="entry name" value="PUTRESCINE EXPORT SYSTEM PERMEASE PROTEIN SAPC"/>
    <property type="match status" value="1"/>
</dbReference>
<dbReference type="SUPFAM" id="SSF161098">
    <property type="entry name" value="MetI-like"/>
    <property type="match status" value="1"/>
</dbReference>
<dbReference type="Pfam" id="PF12911">
    <property type="entry name" value="OppC_N"/>
    <property type="match status" value="1"/>
</dbReference>
<feature type="transmembrane region" description="Helical" evidence="9">
    <location>
        <begin position="211"/>
        <end position="237"/>
    </location>
</feature>
<dbReference type="InterPro" id="IPR000515">
    <property type="entry name" value="MetI-like"/>
</dbReference>
<feature type="transmembrane region" description="Helical" evidence="9">
    <location>
        <begin position="160"/>
        <end position="176"/>
    </location>
</feature>
<evidence type="ECO:0000256" key="6">
    <source>
        <dbReference type="ARBA" id="ARBA00022989"/>
    </source>
</evidence>
<evidence type="ECO:0000313" key="12">
    <source>
        <dbReference type="Proteomes" id="UP000244441"/>
    </source>
</evidence>
<keyword evidence="4" id="KW-0997">Cell inner membrane</keyword>
<evidence type="ECO:0000256" key="2">
    <source>
        <dbReference type="ARBA" id="ARBA00022448"/>
    </source>
</evidence>
<keyword evidence="3" id="KW-1003">Cell membrane</keyword>
<reference evidence="11 12" key="1">
    <citation type="submission" date="2018-01" db="EMBL/GenBank/DDBJ databases">
        <title>Genome sequence of a Cantenovulum-like bacteria.</title>
        <authorList>
            <person name="Tan W.R."/>
            <person name="Lau N.-S."/>
            <person name="Go F."/>
            <person name="Amirul A.-A.A."/>
        </authorList>
    </citation>
    <scope>NUCLEOTIDE SEQUENCE [LARGE SCALE GENOMIC DNA]</scope>
    <source>
        <strain evidence="11 12">CCB-QB4</strain>
    </source>
</reference>
<dbReference type="AlphaFoldDB" id="A0A2S0VSA3"/>
<gene>
    <name evidence="11" type="ORF">C2869_11920</name>
</gene>
<feature type="transmembrane region" description="Helical" evidence="9">
    <location>
        <begin position="133"/>
        <end position="154"/>
    </location>
</feature>
<dbReference type="Gene3D" id="1.10.3720.10">
    <property type="entry name" value="MetI-like"/>
    <property type="match status" value="1"/>
</dbReference>
<feature type="transmembrane region" description="Helical" evidence="9">
    <location>
        <begin position="257"/>
        <end position="282"/>
    </location>
</feature>
<keyword evidence="7 9" id="KW-0472">Membrane</keyword>
<dbReference type="KEGG" id="cate:C2869_11920"/>
<accession>A0A2S0VSA3</accession>
<dbReference type="RefSeq" id="WP_108603144.1">
    <property type="nucleotide sequence ID" value="NZ_CP026604.1"/>
</dbReference>
<evidence type="ECO:0000256" key="4">
    <source>
        <dbReference type="ARBA" id="ARBA00022519"/>
    </source>
</evidence>
<evidence type="ECO:0000256" key="8">
    <source>
        <dbReference type="ARBA" id="ARBA00024202"/>
    </source>
</evidence>
<dbReference type="GO" id="GO:0005886">
    <property type="term" value="C:plasma membrane"/>
    <property type="evidence" value="ECO:0007669"/>
    <property type="project" value="UniProtKB-SubCell"/>
</dbReference>
<dbReference type="Proteomes" id="UP000244441">
    <property type="component" value="Chromosome"/>
</dbReference>
<comment type="similarity">
    <text evidence="8">Belongs to the binding-protein-dependent transport system permease family. OppBC subfamily.</text>
</comment>
<feature type="transmembrane region" description="Helical" evidence="9">
    <location>
        <begin position="27"/>
        <end position="49"/>
    </location>
</feature>
<sequence>MANNIYEEMTSPNPIAQIWRSYTKIHVAWISLWVVIAFSAIAILAPLIAPYSPFTQHPDSLLLPPSWNDAGSVYFLMGTDDLGRDVFSRLLYGTRLTFGSAVVVAFCAMLTGCAMGALAGMSRGVKSSIFNHLLDAILSIPSLLLAIIIVAVLGPGLNNTIWAVFLALVPQFVHRTRNAIAAEKKKEYVIATKLDGANDWQLLVHSILPNIINVIVLQFTFAVSVAMLDIAALGFLGLGADPSSPEWGALLREGIDLLYRASWLVTLPGIFMFSCLLCVNIVGSSLEKVLKFQSE</sequence>
<keyword evidence="12" id="KW-1185">Reference proteome</keyword>
<dbReference type="OrthoDB" id="9805884at2"/>
<dbReference type="PANTHER" id="PTHR43386">
    <property type="entry name" value="OLIGOPEPTIDE TRANSPORT SYSTEM PERMEASE PROTEIN APPC"/>
    <property type="match status" value="1"/>
</dbReference>
<dbReference type="GO" id="GO:0055085">
    <property type="term" value="P:transmembrane transport"/>
    <property type="evidence" value="ECO:0007669"/>
    <property type="project" value="InterPro"/>
</dbReference>
<dbReference type="InterPro" id="IPR050366">
    <property type="entry name" value="BP-dependent_transpt_permease"/>
</dbReference>
<dbReference type="PROSITE" id="PS50928">
    <property type="entry name" value="ABC_TM1"/>
    <property type="match status" value="1"/>
</dbReference>
<evidence type="ECO:0000256" key="9">
    <source>
        <dbReference type="RuleBase" id="RU363032"/>
    </source>
</evidence>
<proteinExistence type="inferred from homology"/>
<dbReference type="InterPro" id="IPR035906">
    <property type="entry name" value="MetI-like_sf"/>
</dbReference>
<evidence type="ECO:0000313" key="11">
    <source>
        <dbReference type="EMBL" id="AWB67095.1"/>
    </source>
</evidence>
<evidence type="ECO:0000256" key="7">
    <source>
        <dbReference type="ARBA" id="ARBA00023136"/>
    </source>
</evidence>
<keyword evidence="5 9" id="KW-0812">Transmembrane</keyword>
<comment type="subcellular location">
    <subcellularLocation>
        <location evidence="1">Cell inner membrane</location>
        <topology evidence="1">Multi-pass membrane protein</topology>
    </subcellularLocation>
    <subcellularLocation>
        <location evidence="9">Cell membrane</location>
        <topology evidence="9">Multi-pass membrane protein</topology>
    </subcellularLocation>
</comment>
<evidence type="ECO:0000259" key="10">
    <source>
        <dbReference type="PROSITE" id="PS50928"/>
    </source>
</evidence>
<dbReference type="EMBL" id="CP026604">
    <property type="protein sequence ID" value="AWB67095.1"/>
    <property type="molecule type" value="Genomic_DNA"/>
</dbReference>
<keyword evidence="6 9" id="KW-1133">Transmembrane helix</keyword>
<organism evidence="11 12">
    <name type="scientific">Saccharobesus litoralis</name>
    <dbReference type="NCBI Taxonomy" id="2172099"/>
    <lineage>
        <taxon>Bacteria</taxon>
        <taxon>Pseudomonadati</taxon>
        <taxon>Pseudomonadota</taxon>
        <taxon>Gammaproteobacteria</taxon>
        <taxon>Alteromonadales</taxon>
        <taxon>Alteromonadaceae</taxon>
        <taxon>Saccharobesus</taxon>
    </lineage>
</organism>
<feature type="transmembrane region" description="Helical" evidence="9">
    <location>
        <begin position="98"/>
        <end position="121"/>
    </location>
</feature>
<evidence type="ECO:0000256" key="1">
    <source>
        <dbReference type="ARBA" id="ARBA00004429"/>
    </source>
</evidence>
<feature type="domain" description="ABC transmembrane type-1" evidence="10">
    <location>
        <begin position="98"/>
        <end position="283"/>
    </location>
</feature>
<name>A0A2S0VSA3_9ALTE</name>
<dbReference type="Pfam" id="PF00528">
    <property type="entry name" value="BPD_transp_1"/>
    <property type="match status" value="1"/>
</dbReference>
<keyword evidence="2 9" id="KW-0813">Transport</keyword>
<evidence type="ECO:0000256" key="5">
    <source>
        <dbReference type="ARBA" id="ARBA00022692"/>
    </source>
</evidence>